<proteinExistence type="predicted"/>
<dbReference type="EMBL" id="JH001909">
    <property type="protein sequence ID" value="EGW14071.1"/>
    <property type="molecule type" value="Genomic_DNA"/>
</dbReference>
<sequence>MDKLDTLSHVHESAWKSTDLDLDLCTLFSLSSVSRKDMHFNLPKAMLVFWQQHATSITR</sequence>
<dbReference type="InParanoid" id="G3ICC7"/>
<protein>
    <submittedName>
        <fullName evidence="1">Uncharacterized protein</fullName>
    </submittedName>
</protein>
<gene>
    <name evidence="1" type="ORF">I79_021320</name>
</gene>
<name>G3ICC7_CRIGR</name>
<accession>G3ICC7</accession>
<evidence type="ECO:0000313" key="2">
    <source>
        <dbReference type="Proteomes" id="UP000001075"/>
    </source>
</evidence>
<evidence type="ECO:0000313" key="1">
    <source>
        <dbReference type="EMBL" id="EGW14071.1"/>
    </source>
</evidence>
<dbReference type="AlphaFoldDB" id="G3ICC7"/>
<organism evidence="1 2">
    <name type="scientific">Cricetulus griseus</name>
    <name type="common">Chinese hamster</name>
    <name type="synonym">Cricetulus barabensis griseus</name>
    <dbReference type="NCBI Taxonomy" id="10029"/>
    <lineage>
        <taxon>Eukaryota</taxon>
        <taxon>Metazoa</taxon>
        <taxon>Chordata</taxon>
        <taxon>Craniata</taxon>
        <taxon>Vertebrata</taxon>
        <taxon>Euteleostomi</taxon>
        <taxon>Mammalia</taxon>
        <taxon>Eutheria</taxon>
        <taxon>Euarchontoglires</taxon>
        <taxon>Glires</taxon>
        <taxon>Rodentia</taxon>
        <taxon>Myomorpha</taxon>
        <taxon>Muroidea</taxon>
        <taxon>Cricetidae</taxon>
        <taxon>Cricetinae</taxon>
        <taxon>Cricetulus</taxon>
    </lineage>
</organism>
<reference evidence="2" key="1">
    <citation type="journal article" date="2011" name="Nat. Biotechnol.">
        <title>The genomic sequence of the Chinese hamster ovary (CHO)-K1 cell line.</title>
        <authorList>
            <person name="Xu X."/>
            <person name="Nagarajan H."/>
            <person name="Lewis N.E."/>
            <person name="Pan S."/>
            <person name="Cai Z."/>
            <person name="Liu X."/>
            <person name="Chen W."/>
            <person name="Xie M."/>
            <person name="Wang W."/>
            <person name="Hammond S."/>
            <person name="Andersen M.R."/>
            <person name="Neff N."/>
            <person name="Passarelli B."/>
            <person name="Koh W."/>
            <person name="Fan H.C."/>
            <person name="Wang J."/>
            <person name="Gui Y."/>
            <person name="Lee K.H."/>
            <person name="Betenbaugh M.J."/>
            <person name="Quake S.R."/>
            <person name="Famili I."/>
            <person name="Palsson B.O."/>
            <person name="Wang J."/>
        </authorList>
    </citation>
    <scope>NUCLEOTIDE SEQUENCE [LARGE SCALE GENOMIC DNA]</scope>
    <source>
        <strain evidence="2">CHO K1 cell line</strain>
    </source>
</reference>
<dbReference type="Proteomes" id="UP000001075">
    <property type="component" value="Unassembled WGS sequence"/>
</dbReference>